<dbReference type="AlphaFoldDB" id="A0A811JTV9"/>
<dbReference type="PANTHER" id="PTHR15004">
    <property type="entry name" value="GLUTAMYL-TRNA(GLN) AMIDOTRANSFERASE SUBUNIT C, MITOCHONDRIAL"/>
    <property type="match status" value="1"/>
</dbReference>
<dbReference type="OrthoDB" id="5394539at2759"/>
<organism evidence="1 2">
    <name type="scientific">Bursaphelenchus okinawaensis</name>
    <dbReference type="NCBI Taxonomy" id="465554"/>
    <lineage>
        <taxon>Eukaryota</taxon>
        <taxon>Metazoa</taxon>
        <taxon>Ecdysozoa</taxon>
        <taxon>Nematoda</taxon>
        <taxon>Chromadorea</taxon>
        <taxon>Rhabditida</taxon>
        <taxon>Tylenchina</taxon>
        <taxon>Tylenchomorpha</taxon>
        <taxon>Aphelenchoidea</taxon>
        <taxon>Aphelenchoididae</taxon>
        <taxon>Bursaphelenchus</taxon>
    </lineage>
</organism>
<gene>
    <name evidence="1" type="ORF">BOKJ2_LOCUS1490</name>
</gene>
<dbReference type="GO" id="GO:0005739">
    <property type="term" value="C:mitochondrion"/>
    <property type="evidence" value="ECO:0007669"/>
    <property type="project" value="TreeGrafter"/>
</dbReference>
<evidence type="ECO:0000313" key="2">
    <source>
        <dbReference type="Proteomes" id="UP000614601"/>
    </source>
</evidence>
<sequence length="141" mass="16092">MNVGFNASKKCLNLLRNQFKLKDFASTVRTSTIDVKDTKVAFNTTKLTEKQITTLERISGLKFTNQKEVWSLEQDITLANQVFKVDTTNVEPLFSITEESINCPLREDIPVTTDSKKIFMNTKNSMEGFFVSSAVQRKQEE</sequence>
<dbReference type="EMBL" id="CAJFCW020000001">
    <property type="protein sequence ID" value="CAG9083200.1"/>
    <property type="molecule type" value="Genomic_DNA"/>
</dbReference>
<comment type="caution">
    <text evidence="1">The sequence shown here is derived from an EMBL/GenBank/DDBJ whole genome shotgun (WGS) entry which is preliminary data.</text>
</comment>
<evidence type="ECO:0008006" key="3">
    <source>
        <dbReference type="Google" id="ProtNLM"/>
    </source>
</evidence>
<accession>A0A811JTV9</accession>
<dbReference type="InterPro" id="IPR003837">
    <property type="entry name" value="GatC"/>
</dbReference>
<dbReference type="Proteomes" id="UP000783686">
    <property type="component" value="Unassembled WGS sequence"/>
</dbReference>
<evidence type="ECO:0000313" key="1">
    <source>
        <dbReference type="EMBL" id="CAD5206806.1"/>
    </source>
</evidence>
<dbReference type="PANTHER" id="PTHR15004:SF0">
    <property type="entry name" value="GLUTAMYL-TRNA(GLN) AMIDOTRANSFERASE SUBUNIT C, MITOCHONDRIAL"/>
    <property type="match status" value="1"/>
</dbReference>
<protein>
    <recommendedName>
        <fullName evidence="3">Glu-AdT subunit C</fullName>
    </recommendedName>
</protein>
<name>A0A811JTV9_9BILA</name>
<dbReference type="SUPFAM" id="SSF141000">
    <property type="entry name" value="Glu-tRNAGln amidotransferase C subunit"/>
    <property type="match status" value="1"/>
</dbReference>
<dbReference type="EMBL" id="CAJFDH010000001">
    <property type="protein sequence ID" value="CAD5206806.1"/>
    <property type="molecule type" value="Genomic_DNA"/>
</dbReference>
<reference evidence="1" key="1">
    <citation type="submission" date="2020-09" db="EMBL/GenBank/DDBJ databases">
        <authorList>
            <person name="Kikuchi T."/>
        </authorList>
    </citation>
    <scope>NUCLEOTIDE SEQUENCE</scope>
    <source>
        <strain evidence="1">SH1</strain>
    </source>
</reference>
<dbReference type="GO" id="GO:0070681">
    <property type="term" value="P:glutaminyl-tRNAGln biosynthesis via transamidation"/>
    <property type="evidence" value="ECO:0007669"/>
    <property type="project" value="TreeGrafter"/>
</dbReference>
<keyword evidence="2" id="KW-1185">Reference proteome</keyword>
<dbReference type="InterPro" id="IPR036113">
    <property type="entry name" value="Asp/Glu-ADT_sf_sub_c"/>
</dbReference>
<dbReference type="GO" id="GO:0006450">
    <property type="term" value="P:regulation of translational fidelity"/>
    <property type="evidence" value="ECO:0007669"/>
    <property type="project" value="InterPro"/>
</dbReference>
<dbReference type="Pfam" id="PF02686">
    <property type="entry name" value="GatC"/>
    <property type="match status" value="1"/>
</dbReference>
<dbReference type="GO" id="GO:0030956">
    <property type="term" value="C:glutamyl-tRNA(Gln) amidotransferase complex"/>
    <property type="evidence" value="ECO:0007669"/>
    <property type="project" value="TreeGrafter"/>
</dbReference>
<proteinExistence type="predicted"/>
<dbReference type="Proteomes" id="UP000614601">
    <property type="component" value="Unassembled WGS sequence"/>
</dbReference>
<dbReference type="GO" id="GO:0032543">
    <property type="term" value="P:mitochondrial translation"/>
    <property type="evidence" value="ECO:0007669"/>
    <property type="project" value="TreeGrafter"/>
</dbReference>